<organism evidence="1 2">
    <name type="scientific">Flagellimonas algicola</name>
    <dbReference type="NCBI Taxonomy" id="2583815"/>
    <lineage>
        <taxon>Bacteria</taxon>
        <taxon>Pseudomonadati</taxon>
        <taxon>Bacteroidota</taxon>
        <taxon>Flavobacteriia</taxon>
        <taxon>Flavobacteriales</taxon>
        <taxon>Flavobacteriaceae</taxon>
        <taxon>Flagellimonas</taxon>
    </lineage>
</organism>
<dbReference type="Proteomes" id="UP000751614">
    <property type="component" value="Unassembled WGS sequence"/>
</dbReference>
<keyword evidence="2" id="KW-1185">Reference proteome</keyword>
<gene>
    <name evidence="1" type="ORF">FGG15_08575</name>
</gene>
<name>A0ABY2WRH0_9FLAO</name>
<evidence type="ECO:0000313" key="2">
    <source>
        <dbReference type="Proteomes" id="UP000751614"/>
    </source>
</evidence>
<dbReference type="PROSITE" id="PS51257">
    <property type="entry name" value="PROKAR_LIPOPROTEIN"/>
    <property type="match status" value="1"/>
</dbReference>
<sequence>MKNFKTYVLLALGIFIAGCSEDDKATIVVQETVSSGAILRTLSATGALDMFDTASVLDFSIQEQDAEGGDLLDRVEITASFVDNNGTDSSVANAALATIAASEFGETEGLPSFEYSVTMAEVLSATGIALTDVLPGDQFVIDMELFLTDGRSFKNSDTTGNVSGGSFFSSPYQYTELVDDGIEFEIEDVNANEVSLTNPNMDYSVSITIDDGNDQALVETLNLYRAFVDRSIVDDVNASEPEALFATWNIADLDIADGVSTLDYVITLDDLYGPNLTFDDLGVNDEFQLRYEIVTVDGRVVTTDENDTEYYRPVFVTECIQLNADAPYPGEYTINHFDSYGDGWNGASIDVQIDGGDVVSYTLENGENGTSTFTVPEGATTLVISYTAGAWESEVTYTIQDPNLKTAASDGPFPAVGEITILVCE</sequence>
<protein>
    <submittedName>
        <fullName evidence="1">Uncharacterized protein</fullName>
    </submittedName>
</protein>
<comment type="caution">
    <text evidence="1">The sequence shown here is derived from an EMBL/GenBank/DDBJ whole genome shotgun (WGS) entry which is preliminary data.</text>
</comment>
<accession>A0ABY2WRH0</accession>
<dbReference type="EMBL" id="VCNI01000001">
    <property type="protein sequence ID" value="TMU57585.1"/>
    <property type="molecule type" value="Genomic_DNA"/>
</dbReference>
<reference evidence="1 2" key="1">
    <citation type="submission" date="2019-05" db="EMBL/GenBank/DDBJ databases">
        <title>Flagellimonas sp. AsT0115, sp. nov., isolated from a marine red algae, Asparagopsis taxiformis.</title>
        <authorList>
            <person name="Kim J."/>
            <person name="Jeong S.E."/>
            <person name="Jeon C.O."/>
        </authorList>
    </citation>
    <scope>NUCLEOTIDE SEQUENCE [LARGE SCALE GENOMIC DNA]</scope>
    <source>
        <strain evidence="1 2">AsT0115</strain>
    </source>
</reference>
<dbReference type="RefSeq" id="WP_138835196.1">
    <property type="nucleotide sequence ID" value="NZ_VCNI01000001.1"/>
</dbReference>
<proteinExistence type="predicted"/>
<evidence type="ECO:0000313" key="1">
    <source>
        <dbReference type="EMBL" id="TMU57585.1"/>
    </source>
</evidence>